<dbReference type="PANTHER" id="PTHR36848">
    <property type="entry name" value="DNA-BINDING PROTEIN (PUTATIVE SECRETED PROTEIN)-RELATED"/>
    <property type="match status" value="1"/>
</dbReference>
<evidence type="ECO:0000313" key="4">
    <source>
        <dbReference type="Proteomes" id="UP000182783"/>
    </source>
</evidence>
<reference evidence="1 3" key="1">
    <citation type="submission" date="2015-08" db="EMBL/GenBank/DDBJ databases">
        <title>Genome of Paenibacillus jilunlii.</title>
        <authorList>
            <person name="Sant'Anna F.H."/>
            <person name="Ambrosini A."/>
            <person name="Souza R."/>
            <person name="Bach E."/>
            <person name="Fernandes G."/>
            <person name="Balsanelli E."/>
            <person name="Baura V.A."/>
            <person name="Pedrosa F.O."/>
            <person name="Souza E.M."/>
            <person name="Passaglia L."/>
        </authorList>
    </citation>
    <scope>NUCLEOTIDE SEQUENCE [LARGE SCALE GENOMIC DNA]</scope>
    <source>
        <strain evidence="1 3">DSM 23019</strain>
    </source>
</reference>
<dbReference type="EMBL" id="FNGM01000029">
    <property type="protein sequence ID" value="SDN15151.1"/>
    <property type="molecule type" value="Genomic_DNA"/>
</dbReference>
<dbReference type="Pfam" id="PF17132">
    <property type="entry name" value="Glyco_hydro_106"/>
    <property type="match status" value="1"/>
</dbReference>
<keyword evidence="3" id="KW-1185">Reference proteome</keyword>
<dbReference type="AlphaFoldDB" id="A0A1G9Z308"/>
<dbReference type="Gene3D" id="3.40.50.880">
    <property type="match status" value="1"/>
</dbReference>
<reference evidence="2 4" key="2">
    <citation type="submission" date="2016-10" db="EMBL/GenBank/DDBJ databases">
        <authorList>
            <person name="de Groot N.N."/>
        </authorList>
    </citation>
    <scope>NUCLEOTIDE SEQUENCE [LARGE SCALE GENOMIC DNA]</scope>
    <source>
        <strain evidence="2 4">CGMCC 1.10239</strain>
    </source>
</reference>
<evidence type="ECO:0000313" key="3">
    <source>
        <dbReference type="Proteomes" id="UP000070252"/>
    </source>
</evidence>
<evidence type="ECO:0000313" key="1">
    <source>
        <dbReference type="EMBL" id="KWX79492.1"/>
    </source>
</evidence>
<dbReference type="Proteomes" id="UP000070252">
    <property type="component" value="Unassembled WGS sequence"/>
</dbReference>
<sequence length="1132" mass="127109">MARMTNGETNGVTDRILNPWDTLKNPPAAYRSVPLWSWNDLLEKKELERQIEEMHRAGIGGFFMHARGGLQTPYMGEEWMEAIRTLIEKSRELGMSAWFYDENGWPSGFADGKVPAKGLDYQQKRLVCEQAPFQDVPAERIIGWYAAGAEGGADYRLLPPGEEARADLRICYDVNPYYTDTLSSMAVKEFINTTYERYWKQFGEEYGGELSGVFTDEPQFGRGGLPWSFELEGMFTRRHGGSVKEVLPALFLDTVGASRARYAYWETVTFMFTQAYAKQIGDWCAGRGWSATGHVVDEQELMHQVTSVGDPMAFYEHLQIPGCDWLGRFVGSDAMVPKQVSSVARQLGKKRAITESFGCSGWNVSFADLKRIGEWQFVHGINLMCQHLQGYSLRGLRKRDYPPSLFYQQPWWSDYKGFNDYFARLSLLLSEGTGQAEVLLLHPVRTAWMLQRGGDYSAVIPYHEAFAQLTRWLCQSLTEHDYGSEGIIAGHGRVSGGSFIVGEAAYRVVIVPPSVTVDRRTAELLREFSAQGGTLIVFEPYPVLVDGQEDAEFARFMQAAALPEWSCEALCRAVSAGAGPFLRIYGENGEPVAADTLNVRTLELAGSILHYVVNSGTEFYPLLNIQLTRQGIVSLVDLETGAIHPVEQEPLERNLMERELLEKGQLERDLMEREPLEQELMELEQVQVEQKQMGQQLQPQGVRLQLPLHPGQSYMLKVDPIPASAPFAGDSKAVAFEGPGEDSENQDAVTVRPADIREHADIRAAAAVKLGHTGEERSVREQSDHQERLQIVLAADWEVVHADLNSLTLDNARLRVDGGEWSEPQPVIFIQEQLLAYGRTVTAELEFAFAVSFDTARQREMYLVIERPEELEIELNGARVETAGSGWWRDISFRTVDISGLAAAGRNTLVLRMEFRGSQEISERLARARAFEAEGNKLTIDQELESIYLLGDFGVQSGSEFTDGERRAVFTEGPFQLMEPARHVQTGDLTRQGFPFFSGSLRLRQTLAFDAAQALGAQWFFQAPPDAIVTKLFINGVEVHSFLWEPYHADISSFLHSGSNVIELELTGSCRNLLGPHHHIKGEVYKVGPDSYKDKPGWTDKDLDKDTHVYQTRYAFVKFGLAAPPLIYVEQA</sequence>
<dbReference type="InterPro" id="IPR053161">
    <property type="entry name" value="Ulvan_degrading_GH"/>
</dbReference>
<dbReference type="EMBL" id="LIPY01000086">
    <property type="protein sequence ID" value="KWX79492.1"/>
    <property type="molecule type" value="Genomic_DNA"/>
</dbReference>
<proteinExistence type="predicted"/>
<gene>
    <name evidence="1" type="ORF">AML91_02690</name>
    <name evidence="2" type="ORF">SAMN05216191_12918</name>
</gene>
<evidence type="ECO:0000313" key="2">
    <source>
        <dbReference type="EMBL" id="SDN15151.1"/>
    </source>
</evidence>
<accession>A0A1G9Z308</accession>
<organism evidence="2 4">
    <name type="scientific">Paenibacillus jilunlii</name>
    <dbReference type="NCBI Taxonomy" id="682956"/>
    <lineage>
        <taxon>Bacteria</taxon>
        <taxon>Bacillati</taxon>
        <taxon>Bacillota</taxon>
        <taxon>Bacilli</taxon>
        <taxon>Bacillales</taxon>
        <taxon>Paenibacillaceae</taxon>
        <taxon>Paenibacillus</taxon>
    </lineage>
</organism>
<dbReference type="Proteomes" id="UP000182783">
    <property type="component" value="Unassembled WGS sequence"/>
</dbReference>
<name>A0A1G9Z308_9BACL</name>
<protein>
    <submittedName>
        <fullName evidence="2">Alpha-L-rhamnosidase</fullName>
    </submittedName>
</protein>
<dbReference type="PANTHER" id="PTHR36848:SF2">
    <property type="entry name" value="SECRETED PROTEIN"/>
    <property type="match status" value="1"/>
</dbReference>
<dbReference type="InterPro" id="IPR029062">
    <property type="entry name" value="Class_I_gatase-like"/>
</dbReference>